<protein>
    <submittedName>
        <fullName evidence="6">Putative LuxR family two-component system response regulator</fullName>
    </submittedName>
</protein>
<dbReference type="InterPro" id="IPR001789">
    <property type="entry name" value="Sig_transdc_resp-reg_receiver"/>
</dbReference>
<evidence type="ECO:0000313" key="6">
    <source>
        <dbReference type="EMBL" id="BAM04372.1"/>
    </source>
</evidence>
<gene>
    <name evidence="6" type="ordered locus">PSMK_22130</name>
</gene>
<evidence type="ECO:0000259" key="4">
    <source>
        <dbReference type="PROSITE" id="PS50043"/>
    </source>
</evidence>
<dbReference type="RefSeq" id="WP_014437590.1">
    <property type="nucleotide sequence ID" value="NC_017080.1"/>
</dbReference>
<feature type="modified residue" description="4-aspartylphosphate" evidence="3">
    <location>
        <position position="71"/>
    </location>
</feature>
<dbReference type="OrthoDB" id="9796655at2"/>
<dbReference type="PATRIC" id="fig|1142394.8.peg.2284"/>
<dbReference type="PRINTS" id="PR00038">
    <property type="entry name" value="HTHLUXR"/>
</dbReference>
<dbReference type="STRING" id="1142394.PSMK_22130"/>
<dbReference type="PANTHER" id="PTHR43214:SF43">
    <property type="entry name" value="TWO-COMPONENT RESPONSE REGULATOR"/>
    <property type="match status" value="1"/>
</dbReference>
<dbReference type="PANTHER" id="PTHR43214">
    <property type="entry name" value="TWO-COMPONENT RESPONSE REGULATOR"/>
    <property type="match status" value="1"/>
</dbReference>
<reference evidence="6 7" key="1">
    <citation type="submission" date="2012-02" db="EMBL/GenBank/DDBJ databases">
        <title>Complete genome sequence of Phycisphaera mikurensis NBRC 102666.</title>
        <authorList>
            <person name="Ankai A."/>
            <person name="Hosoyama A."/>
            <person name="Terui Y."/>
            <person name="Sekine M."/>
            <person name="Fukai R."/>
            <person name="Kato Y."/>
            <person name="Nakamura S."/>
            <person name="Yamada-Narita S."/>
            <person name="Kawakoshi A."/>
            <person name="Fukunaga Y."/>
            <person name="Yamazaki S."/>
            <person name="Fujita N."/>
        </authorList>
    </citation>
    <scope>NUCLEOTIDE SEQUENCE [LARGE SCALE GENOMIC DNA]</scope>
    <source>
        <strain evidence="7">NBRC 102666 / KCTC 22515 / FYK2301M01</strain>
    </source>
</reference>
<evidence type="ECO:0000259" key="5">
    <source>
        <dbReference type="PROSITE" id="PS50110"/>
    </source>
</evidence>
<dbReference type="Gene3D" id="3.40.50.2300">
    <property type="match status" value="1"/>
</dbReference>
<feature type="domain" description="HTH luxR-type" evidence="4">
    <location>
        <begin position="161"/>
        <end position="226"/>
    </location>
</feature>
<dbReference type="Proteomes" id="UP000007881">
    <property type="component" value="Chromosome"/>
</dbReference>
<dbReference type="EMBL" id="AP012338">
    <property type="protein sequence ID" value="BAM04372.1"/>
    <property type="molecule type" value="Genomic_DNA"/>
</dbReference>
<organism evidence="6 7">
    <name type="scientific">Phycisphaera mikurensis (strain NBRC 102666 / KCTC 22515 / FYK2301M01)</name>
    <dbReference type="NCBI Taxonomy" id="1142394"/>
    <lineage>
        <taxon>Bacteria</taxon>
        <taxon>Pseudomonadati</taxon>
        <taxon>Planctomycetota</taxon>
        <taxon>Phycisphaerae</taxon>
        <taxon>Phycisphaerales</taxon>
        <taxon>Phycisphaeraceae</taxon>
        <taxon>Phycisphaera</taxon>
    </lineage>
</organism>
<dbReference type="Pfam" id="PF00072">
    <property type="entry name" value="Response_reg"/>
    <property type="match status" value="1"/>
</dbReference>
<dbReference type="eggNOG" id="COG2197">
    <property type="taxonomic scope" value="Bacteria"/>
</dbReference>
<proteinExistence type="predicted"/>
<accession>I0IGI4</accession>
<dbReference type="AlphaFoldDB" id="I0IGI4"/>
<keyword evidence="7" id="KW-1185">Reference proteome</keyword>
<dbReference type="InterPro" id="IPR039420">
    <property type="entry name" value="WalR-like"/>
</dbReference>
<dbReference type="CDD" id="cd17535">
    <property type="entry name" value="REC_NarL-like"/>
    <property type="match status" value="1"/>
</dbReference>
<dbReference type="HOGENOM" id="CLU_000445_90_1_0"/>
<dbReference type="SMART" id="SM00448">
    <property type="entry name" value="REC"/>
    <property type="match status" value="1"/>
</dbReference>
<dbReference type="SMART" id="SM00421">
    <property type="entry name" value="HTH_LUXR"/>
    <property type="match status" value="1"/>
</dbReference>
<dbReference type="PROSITE" id="PS50043">
    <property type="entry name" value="HTH_LUXR_2"/>
    <property type="match status" value="1"/>
</dbReference>
<feature type="domain" description="Response regulatory" evidence="5">
    <location>
        <begin position="20"/>
        <end position="136"/>
    </location>
</feature>
<name>I0IGI4_PHYMF</name>
<sequence>MPLLRSHPESPPAGAARTVRVVLVDDHPIVRRGLAELINDESDLDVVGEASSIAEAHRELERLKPDVALVDLSLGDGHGLELIKQINGNGWKIRMLVCSMLDESLYVDRVLRAGASGYLRKDLATDHIVAAVRRVAAGEVYLSEAAAARVATQKSTDGEPGPSAVEQLSDRELEVFEMIGDGMGSREIAATLHLSVKTVETYREKIKAKLRLKNGNELTRHAIHERIRKSEQS</sequence>
<dbReference type="GO" id="GO:0006355">
    <property type="term" value="P:regulation of DNA-templated transcription"/>
    <property type="evidence" value="ECO:0007669"/>
    <property type="project" value="InterPro"/>
</dbReference>
<dbReference type="InterPro" id="IPR000792">
    <property type="entry name" value="Tscrpt_reg_LuxR_C"/>
</dbReference>
<evidence type="ECO:0000256" key="2">
    <source>
        <dbReference type="ARBA" id="ARBA00023125"/>
    </source>
</evidence>
<dbReference type="GO" id="GO:0000160">
    <property type="term" value="P:phosphorelay signal transduction system"/>
    <property type="evidence" value="ECO:0007669"/>
    <property type="project" value="InterPro"/>
</dbReference>
<evidence type="ECO:0000313" key="7">
    <source>
        <dbReference type="Proteomes" id="UP000007881"/>
    </source>
</evidence>
<dbReference type="SUPFAM" id="SSF52172">
    <property type="entry name" value="CheY-like"/>
    <property type="match status" value="1"/>
</dbReference>
<dbReference type="GO" id="GO:0003677">
    <property type="term" value="F:DNA binding"/>
    <property type="evidence" value="ECO:0007669"/>
    <property type="project" value="UniProtKB-KW"/>
</dbReference>
<keyword evidence="2" id="KW-0238">DNA-binding</keyword>
<dbReference type="SUPFAM" id="SSF46894">
    <property type="entry name" value="C-terminal effector domain of the bipartite response regulators"/>
    <property type="match status" value="1"/>
</dbReference>
<evidence type="ECO:0000256" key="3">
    <source>
        <dbReference type="PROSITE-ProRule" id="PRU00169"/>
    </source>
</evidence>
<evidence type="ECO:0000256" key="1">
    <source>
        <dbReference type="ARBA" id="ARBA00022553"/>
    </source>
</evidence>
<dbReference type="Pfam" id="PF00196">
    <property type="entry name" value="GerE"/>
    <property type="match status" value="1"/>
</dbReference>
<dbReference type="InterPro" id="IPR011006">
    <property type="entry name" value="CheY-like_superfamily"/>
</dbReference>
<dbReference type="CDD" id="cd06170">
    <property type="entry name" value="LuxR_C_like"/>
    <property type="match status" value="1"/>
</dbReference>
<dbReference type="InterPro" id="IPR058245">
    <property type="entry name" value="NreC/VraR/RcsB-like_REC"/>
</dbReference>
<dbReference type="PROSITE" id="PS50110">
    <property type="entry name" value="RESPONSE_REGULATORY"/>
    <property type="match status" value="1"/>
</dbReference>
<keyword evidence="1 3" id="KW-0597">Phosphoprotein</keyword>
<dbReference type="InterPro" id="IPR016032">
    <property type="entry name" value="Sig_transdc_resp-reg_C-effctor"/>
</dbReference>
<dbReference type="KEGG" id="phm:PSMK_22130"/>